<gene>
    <name evidence="2" type="ORF">Y717_28315</name>
</gene>
<dbReference type="EMBL" id="AZSP01000293">
    <property type="protein sequence ID" value="PVE06598.1"/>
    <property type="molecule type" value="Genomic_DNA"/>
</dbReference>
<sequence>MTTGLTKYDRRMYAVMNRRDGRPLYATAARRRAVVCAHIALTAIGAAAPVTTALTESMWPLFVLFGALLPWCLATGVINGATRGLLELRGRALDERQLRERDRVLARAHRVTTLLLLAAVLGAFAAGGFADVRMGVLLTPVLFGVLVVHALMPLWVAGLTVRDEPDEE</sequence>
<dbReference type="Proteomes" id="UP000245992">
    <property type="component" value="Unassembled WGS sequence"/>
</dbReference>
<comment type="caution">
    <text evidence="2">The sequence shown here is derived from an EMBL/GenBank/DDBJ whole genome shotgun (WGS) entry which is preliminary data.</text>
</comment>
<dbReference type="RefSeq" id="WP_030351538.1">
    <property type="nucleotide sequence ID" value="NZ_AZSP01000293.1"/>
</dbReference>
<organism evidence="2 3">
    <name type="scientific">Streptomyces scopuliridis RB72</name>
    <dbReference type="NCBI Taxonomy" id="1440053"/>
    <lineage>
        <taxon>Bacteria</taxon>
        <taxon>Bacillati</taxon>
        <taxon>Actinomycetota</taxon>
        <taxon>Actinomycetes</taxon>
        <taxon>Kitasatosporales</taxon>
        <taxon>Streptomycetaceae</taxon>
        <taxon>Streptomyces</taxon>
    </lineage>
</organism>
<keyword evidence="3" id="KW-1185">Reference proteome</keyword>
<accession>A0A2T7SUM1</accession>
<reference evidence="2 3" key="1">
    <citation type="submission" date="2013-12" db="EMBL/GenBank/DDBJ databases">
        <title>Annotated genome of Streptomyces scopuliridis.</title>
        <authorList>
            <person name="Olson J.B."/>
        </authorList>
    </citation>
    <scope>NUCLEOTIDE SEQUENCE [LARGE SCALE GENOMIC DNA]</scope>
    <source>
        <strain evidence="2 3">RB72</strain>
    </source>
</reference>
<evidence type="ECO:0000313" key="3">
    <source>
        <dbReference type="Proteomes" id="UP000245992"/>
    </source>
</evidence>
<evidence type="ECO:0000313" key="2">
    <source>
        <dbReference type="EMBL" id="PVE06598.1"/>
    </source>
</evidence>
<keyword evidence="1" id="KW-1133">Transmembrane helix</keyword>
<protein>
    <submittedName>
        <fullName evidence="2">Uncharacterized protein</fullName>
    </submittedName>
</protein>
<proteinExistence type="predicted"/>
<name>A0A2T7SUM1_9ACTN</name>
<keyword evidence="1" id="KW-0472">Membrane</keyword>
<dbReference type="STRING" id="1440053.GCA_000718095_02424"/>
<keyword evidence="1" id="KW-0812">Transmembrane</keyword>
<feature type="transmembrane region" description="Helical" evidence="1">
    <location>
        <begin position="62"/>
        <end position="86"/>
    </location>
</feature>
<dbReference type="AlphaFoldDB" id="A0A2T7SUM1"/>
<feature type="transmembrane region" description="Helical" evidence="1">
    <location>
        <begin position="107"/>
        <end position="129"/>
    </location>
</feature>
<dbReference type="OrthoDB" id="4245237at2"/>
<evidence type="ECO:0000256" key="1">
    <source>
        <dbReference type="SAM" id="Phobius"/>
    </source>
</evidence>
<feature type="transmembrane region" description="Helical" evidence="1">
    <location>
        <begin position="141"/>
        <end position="161"/>
    </location>
</feature>